<protein>
    <submittedName>
        <fullName evidence="2">Uncharacterized protein</fullName>
    </submittedName>
</protein>
<keyword evidence="1" id="KW-0812">Transmembrane</keyword>
<feature type="transmembrane region" description="Helical" evidence="1">
    <location>
        <begin position="241"/>
        <end position="260"/>
    </location>
</feature>
<feature type="transmembrane region" description="Helical" evidence="1">
    <location>
        <begin position="208"/>
        <end position="234"/>
    </location>
</feature>
<dbReference type="Proteomes" id="UP000193404">
    <property type="component" value="Chromosome"/>
</dbReference>
<evidence type="ECO:0000313" key="3">
    <source>
        <dbReference type="Proteomes" id="UP000193404"/>
    </source>
</evidence>
<keyword evidence="3" id="KW-1185">Reference proteome</keyword>
<dbReference type="AlphaFoldDB" id="A0A1W6K2T8"/>
<accession>A0A1W6K2T8</accession>
<evidence type="ECO:0000256" key="1">
    <source>
        <dbReference type="SAM" id="Phobius"/>
    </source>
</evidence>
<gene>
    <name evidence="2" type="ORF">B6F84_13080</name>
</gene>
<dbReference type="STRING" id="282676.B6F84_13080"/>
<dbReference type="GeneID" id="41591872"/>
<feature type="transmembrane region" description="Helical" evidence="1">
    <location>
        <begin position="136"/>
        <end position="155"/>
    </location>
</feature>
<dbReference type="KEGG" id="aman:B6F84_13080"/>
<feature type="transmembrane region" description="Helical" evidence="1">
    <location>
        <begin position="107"/>
        <end position="130"/>
    </location>
</feature>
<organism evidence="2 3">
    <name type="scientific">Acidianus manzaensis</name>
    <dbReference type="NCBI Taxonomy" id="282676"/>
    <lineage>
        <taxon>Archaea</taxon>
        <taxon>Thermoproteota</taxon>
        <taxon>Thermoprotei</taxon>
        <taxon>Sulfolobales</taxon>
        <taxon>Sulfolobaceae</taxon>
        <taxon>Acidianus</taxon>
    </lineage>
</organism>
<feature type="transmembrane region" description="Helical" evidence="1">
    <location>
        <begin position="12"/>
        <end position="35"/>
    </location>
</feature>
<keyword evidence="1" id="KW-0472">Membrane</keyword>
<dbReference type="RefSeq" id="WP_148692655.1">
    <property type="nucleotide sequence ID" value="NZ_CP020477.1"/>
</dbReference>
<dbReference type="EMBL" id="CP020477">
    <property type="protein sequence ID" value="ARM76861.1"/>
    <property type="molecule type" value="Genomic_DNA"/>
</dbReference>
<proteinExistence type="predicted"/>
<name>A0A1W6K2T8_9CREN</name>
<reference evidence="2 3" key="1">
    <citation type="submission" date="2017-03" db="EMBL/GenBank/DDBJ databases">
        <title>Sulfur activation and transportation mechanism of thermophilic Archaea Acidianus manzaensis YN-25.</title>
        <authorList>
            <person name="Ma Y."/>
            <person name="Yang Y."/>
            <person name="Xia J."/>
        </authorList>
    </citation>
    <scope>NUCLEOTIDE SEQUENCE [LARGE SCALE GENOMIC DNA]</scope>
    <source>
        <strain evidence="2 3">YN-25</strain>
    </source>
</reference>
<dbReference type="OrthoDB" id="43873at2157"/>
<feature type="transmembrane region" description="Helical" evidence="1">
    <location>
        <begin position="272"/>
        <end position="297"/>
    </location>
</feature>
<feature type="transmembrane region" description="Helical" evidence="1">
    <location>
        <begin position="167"/>
        <end position="188"/>
    </location>
</feature>
<keyword evidence="1" id="KW-1133">Transmembrane helix</keyword>
<sequence length="311" mass="34396">MIEKGKKKVIHPLFYYLIFIDFTVLLPVIVNGVRILNLWYSPMSDTGQITFTTPFLLFSVICISISIILGYFLYRRKSNRFILVSGPMRIRNVVKAMIKDNLGRSLIIVYSALYFISYLITSGLLIIPGINVDSYFTQLSIITYEGSGITVYKLIGSVYLVSNSTLLFLGFIIDAILTLSLILSYYIVSLVYVSLNIYSFPVPKRFRIYGLSTAGGFLTASVPSIGTIAGVCCLTPTAINSLLYLASGTLPFAKGITWKYGTFIVGAWTGGILQALSLVSPMVLGVILIGVSAYYIYSISNRISRMVIIDE</sequence>
<evidence type="ECO:0000313" key="2">
    <source>
        <dbReference type="EMBL" id="ARM76861.1"/>
    </source>
</evidence>
<feature type="transmembrane region" description="Helical" evidence="1">
    <location>
        <begin position="55"/>
        <end position="74"/>
    </location>
</feature>